<dbReference type="PANTHER" id="PTHR48475">
    <property type="entry name" value="RIBONUCLEASE H"/>
    <property type="match status" value="1"/>
</dbReference>
<reference evidence="2" key="1">
    <citation type="journal article" date="2012" name="Nat. Biotechnol.">
        <title>Draft genome sequence of pigeonpea (Cajanus cajan), an orphan legume crop of resource-poor farmers.</title>
        <authorList>
            <person name="Varshney R.K."/>
            <person name="Chen W."/>
            <person name="Li Y."/>
            <person name="Bharti A.K."/>
            <person name="Saxena R.K."/>
            <person name="Schlueter J.A."/>
            <person name="Donoghue M.T."/>
            <person name="Azam S."/>
            <person name="Fan G."/>
            <person name="Whaley A.M."/>
            <person name="Farmer A.D."/>
            <person name="Sheridan J."/>
            <person name="Iwata A."/>
            <person name="Tuteja R."/>
            <person name="Penmetsa R.V."/>
            <person name="Wu W."/>
            <person name="Upadhyaya H.D."/>
            <person name="Yang S.P."/>
            <person name="Shah T."/>
            <person name="Saxena K.B."/>
            <person name="Michael T."/>
            <person name="McCombie W.R."/>
            <person name="Yang B."/>
            <person name="Zhang G."/>
            <person name="Yang H."/>
            <person name="Wang J."/>
            <person name="Spillane C."/>
            <person name="Cook D.R."/>
            <person name="May G.D."/>
            <person name="Xu X."/>
            <person name="Jackson S.A."/>
        </authorList>
    </citation>
    <scope>NUCLEOTIDE SEQUENCE [LARGE SCALE GENOMIC DNA]</scope>
</reference>
<dbReference type="InterPro" id="IPR001584">
    <property type="entry name" value="Integrase_cat-core"/>
</dbReference>
<accession>A0A151S4S7</accession>
<evidence type="ECO:0000313" key="3">
    <source>
        <dbReference type="Proteomes" id="UP000075243"/>
    </source>
</evidence>
<dbReference type="Proteomes" id="UP000075243">
    <property type="component" value="Unassembled WGS sequence"/>
</dbReference>
<organism evidence="2 3">
    <name type="scientific">Cajanus cajan</name>
    <name type="common">Pigeon pea</name>
    <name type="synonym">Cajanus indicus</name>
    <dbReference type="NCBI Taxonomy" id="3821"/>
    <lineage>
        <taxon>Eukaryota</taxon>
        <taxon>Viridiplantae</taxon>
        <taxon>Streptophyta</taxon>
        <taxon>Embryophyta</taxon>
        <taxon>Tracheophyta</taxon>
        <taxon>Spermatophyta</taxon>
        <taxon>Magnoliopsida</taxon>
        <taxon>eudicotyledons</taxon>
        <taxon>Gunneridae</taxon>
        <taxon>Pentapetalae</taxon>
        <taxon>rosids</taxon>
        <taxon>fabids</taxon>
        <taxon>Fabales</taxon>
        <taxon>Fabaceae</taxon>
        <taxon>Papilionoideae</taxon>
        <taxon>50 kb inversion clade</taxon>
        <taxon>NPAAA clade</taxon>
        <taxon>indigoferoid/millettioid clade</taxon>
        <taxon>Phaseoleae</taxon>
        <taxon>Cajanus</taxon>
    </lineage>
</organism>
<keyword evidence="3" id="KW-1185">Reference proteome</keyword>
<evidence type="ECO:0000259" key="1">
    <source>
        <dbReference type="PROSITE" id="PS50994"/>
    </source>
</evidence>
<sequence length="296" mass="33524">MRDMFEEVHVKHTPRENNERADQLARLASSTRKPRQLRTTLHLELEAPSVVAAECLAVQESARTWITEIVEHLEYGKLPSDPTAAKKLRTQAARYIVVGGELYRRGFSVPLLKCVDKEQANYILREIHEGICGFHSGGRTLATKVLRAGYYWPTLREDCVTFVKHCISCQRHGNLIHASAEELHGINSPWPFAMWGMDILGPFPIAKGQCKFLLVAVDYFTKWVEAEPLASITAANVQKFLWKNIITRFAEAANKVILGELKKRLGDAKGAWAEELLEVLWAYRCTPQSTTNQYCS</sequence>
<dbReference type="SUPFAM" id="SSF53098">
    <property type="entry name" value="Ribonuclease H-like"/>
    <property type="match status" value="1"/>
</dbReference>
<dbReference type="Pfam" id="PF17921">
    <property type="entry name" value="Integrase_H2C2"/>
    <property type="match status" value="1"/>
</dbReference>
<dbReference type="PROSITE" id="PS50994">
    <property type="entry name" value="INTEGRASE"/>
    <property type="match status" value="1"/>
</dbReference>
<protein>
    <submittedName>
        <fullName evidence="2">Gypsy retrotransposon integrase-like protein 1</fullName>
    </submittedName>
</protein>
<evidence type="ECO:0000313" key="2">
    <source>
        <dbReference type="EMBL" id="KYP49806.1"/>
    </source>
</evidence>
<dbReference type="EMBL" id="KQ483468">
    <property type="protein sequence ID" value="KYP49806.1"/>
    <property type="molecule type" value="Genomic_DNA"/>
</dbReference>
<dbReference type="Gramene" id="C.cajan_29033.t">
    <property type="protein sequence ID" value="C.cajan_29033.t"/>
    <property type="gene ID" value="C.cajan_29033"/>
</dbReference>
<dbReference type="Gene3D" id="1.10.340.70">
    <property type="match status" value="1"/>
</dbReference>
<gene>
    <name evidence="2" type="ORF">KK1_028402</name>
</gene>
<dbReference type="InterPro" id="IPR012337">
    <property type="entry name" value="RNaseH-like_sf"/>
</dbReference>
<dbReference type="InterPro" id="IPR036397">
    <property type="entry name" value="RNaseH_sf"/>
</dbReference>
<dbReference type="GO" id="GO:0003676">
    <property type="term" value="F:nucleic acid binding"/>
    <property type="evidence" value="ECO:0007669"/>
    <property type="project" value="InterPro"/>
</dbReference>
<feature type="domain" description="Integrase catalytic" evidence="1">
    <location>
        <begin position="187"/>
        <end position="296"/>
    </location>
</feature>
<dbReference type="Gene3D" id="3.30.420.10">
    <property type="entry name" value="Ribonuclease H-like superfamily/Ribonuclease H"/>
    <property type="match status" value="2"/>
</dbReference>
<dbReference type="InterPro" id="IPR041588">
    <property type="entry name" value="Integrase_H2C2"/>
</dbReference>
<dbReference type="GO" id="GO:0015074">
    <property type="term" value="P:DNA integration"/>
    <property type="evidence" value="ECO:0007669"/>
    <property type="project" value="InterPro"/>
</dbReference>
<proteinExistence type="predicted"/>
<name>A0A151S4S7_CAJCA</name>
<dbReference type="AlphaFoldDB" id="A0A151S4S7"/>
<dbReference type="PANTHER" id="PTHR48475:SF2">
    <property type="entry name" value="RIBONUCLEASE H"/>
    <property type="match status" value="1"/>
</dbReference>